<protein>
    <recommendedName>
        <fullName evidence="3">Tat pathway signal sequence</fullName>
    </recommendedName>
</protein>
<evidence type="ECO:0008006" key="3">
    <source>
        <dbReference type="Google" id="ProtNLM"/>
    </source>
</evidence>
<comment type="caution">
    <text evidence="1">The sequence shown here is derived from an EMBL/GenBank/DDBJ whole genome shotgun (WGS) entry which is preliminary data.</text>
</comment>
<dbReference type="InterPro" id="IPR017853">
    <property type="entry name" value="GH"/>
</dbReference>
<dbReference type="Proteomes" id="UP000058012">
    <property type="component" value="Unassembled WGS sequence"/>
</dbReference>
<dbReference type="STRING" id="1117702.AQZ52_17120"/>
<dbReference type="AlphaFoldDB" id="A0A117UTF1"/>
<dbReference type="SUPFAM" id="SSF51445">
    <property type="entry name" value="(Trans)glycosidases"/>
    <property type="match status" value="1"/>
</dbReference>
<evidence type="ECO:0000313" key="2">
    <source>
        <dbReference type="Proteomes" id="UP000058012"/>
    </source>
</evidence>
<sequence length="277" mass="30386">MTVDTTDRLSAMIASVRALRAAPTVRLVLDPGTTPGTYAPALGRLRGAAWVMAELVDSEAMADISAAEAAQRARMFGAAFRDSVDLWEIGNEVNGAWVGRSQAEIDAKVGAMFDVIHGELGKPTALTLNYWAGPQCYGQPWEATLTYARAMPERVRLGVDTVLLSLYETACDPVQRPTARQLVAMFRQLAVIFPNAKLGIGEIGAQGVVDGLPKEPDLAEKQRIARRYYGMDAGLRRALGARWAGGYFWWYYMRDAVPMGRKDTLWPTLDELLASME</sequence>
<accession>A0A117UTF1</accession>
<name>A0A117UTF1_9SPHN</name>
<evidence type="ECO:0000313" key="1">
    <source>
        <dbReference type="EMBL" id="KUR70524.1"/>
    </source>
</evidence>
<reference evidence="1 2" key="1">
    <citation type="submission" date="2015-10" db="EMBL/GenBank/DDBJ databases">
        <title>Draft genome sequence of Novosphingobium fuchskuhlense DSM 25065 isolated from a surface water sample of the southwest basin of Lake Grosse Fuchskuhle.</title>
        <authorList>
            <person name="Ruckert C."/>
            <person name="Winkler A."/>
            <person name="Glaeser J."/>
            <person name="Grossart H.-P."/>
            <person name="Kalinowski J."/>
            <person name="Glaeser S."/>
        </authorList>
    </citation>
    <scope>NUCLEOTIDE SEQUENCE [LARGE SCALE GENOMIC DNA]</scope>
    <source>
        <strain evidence="1 2">FNE08-7</strain>
    </source>
</reference>
<keyword evidence="2" id="KW-1185">Reference proteome</keyword>
<proteinExistence type="predicted"/>
<organism evidence="1 2">
    <name type="scientific">Novosphingobium fuchskuhlense</name>
    <dbReference type="NCBI Taxonomy" id="1117702"/>
    <lineage>
        <taxon>Bacteria</taxon>
        <taxon>Pseudomonadati</taxon>
        <taxon>Pseudomonadota</taxon>
        <taxon>Alphaproteobacteria</taxon>
        <taxon>Sphingomonadales</taxon>
        <taxon>Sphingomonadaceae</taxon>
        <taxon>Novosphingobium</taxon>
    </lineage>
</organism>
<dbReference type="EMBL" id="LLZS01000009">
    <property type="protein sequence ID" value="KUR70524.1"/>
    <property type="molecule type" value="Genomic_DNA"/>
</dbReference>
<gene>
    <name evidence="1" type="ORF">AQZ52_17120</name>
</gene>